<dbReference type="PANTHER" id="PTHR28242">
    <property type="entry name" value="PHOSPHORELAY INTERMEDIATE PROTEIN YPD1"/>
    <property type="match status" value="1"/>
</dbReference>
<dbReference type="PROSITE" id="PS50894">
    <property type="entry name" value="HPT"/>
    <property type="match status" value="1"/>
</dbReference>
<reference evidence="4" key="1">
    <citation type="journal article" date="2020" name="mSystems">
        <title>Genome- and Community-Level Interaction Insights into Carbon Utilization and Element Cycling Functions of Hydrothermarchaeota in Hydrothermal Sediment.</title>
        <authorList>
            <person name="Zhou Z."/>
            <person name="Liu Y."/>
            <person name="Xu W."/>
            <person name="Pan J."/>
            <person name="Luo Z.H."/>
            <person name="Li M."/>
        </authorList>
    </citation>
    <scope>NUCLEOTIDE SEQUENCE [LARGE SCALE GENOMIC DNA]</scope>
    <source>
        <strain evidence="4">HyVt-233</strain>
    </source>
</reference>
<dbReference type="GO" id="GO:0043424">
    <property type="term" value="F:protein histidine kinase binding"/>
    <property type="evidence" value="ECO:0007669"/>
    <property type="project" value="InterPro"/>
</dbReference>
<organism evidence="4">
    <name type="scientific">Desulfofervidus auxilii</name>
    <dbReference type="NCBI Taxonomy" id="1621989"/>
    <lineage>
        <taxon>Bacteria</taxon>
        <taxon>Pseudomonadati</taxon>
        <taxon>Thermodesulfobacteriota</taxon>
        <taxon>Candidatus Desulfofervidia</taxon>
        <taxon>Candidatus Desulfofervidales</taxon>
        <taxon>Candidatus Desulfofervidaceae</taxon>
        <taxon>Candidatus Desulfofervidus</taxon>
    </lineage>
</organism>
<accession>A0A7C0U2R5</accession>
<dbReference type="GO" id="GO:0009927">
    <property type="term" value="F:histidine phosphotransfer kinase activity"/>
    <property type="evidence" value="ECO:0007669"/>
    <property type="project" value="InterPro"/>
</dbReference>
<dbReference type="GO" id="GO:0000160">
    <property type="term" value="P:phosphorelay signal transduction system"/>
    <property type="evidence" value="ECO:0007669"/>
    <property type="project" value="InterPro"/>
</dbReference>
<sequence length="109" mass="12600">MFDLNKVMEMVEGDKELLKELLNLFFSDYPEKLAKIHHALEKNDAKTVYETAHSLKGACGNLGLSRAYNLSLEIEKMCKEGKLERVEEAYKKLVKELDEFKQFVSDINL</sequence>
<dbReference type="InterPro" id="IPR008207">
    <property type="entry name" value="Sig_transdc_His_kin_Hpt_dom"/>
</dbReference>
<feature type="domain" description="HPt" evidence="3">
    <location>
        <begin position="14"/>
        <end position="107"/>
    </location>
</feature>
<dbReference type="Proteomes" id="UP000886289">
    <property type="component" value="Unassembled WGS sequence"/>
</dbReference>
<dbReference type="InterPro" id="IPR045871">
    <property type="entry name" value="AHP1-5/YPD1"/>
</dbReference>
<evidence type="ECO:0000256" key="2">
    <source>
        <dbReference type="SAM" id="Coils"/>
    </source>
</evidence>
<dbReference type="CDD" id="cd00088">
    <property type="entry name" value="HPT"/>
    <property type="match status" value="1"/>
</dbReference>
<dbReference type="InterPro" id="IPR036641">
    <property type="entry name" value="HPT_dom_sf"/>
</dbReference>
<dbReference type="Gene3D" id="1.20.120.160">
    <property type="entry name" value="HPT domain"/>
    <property type="match status" value="1"/>
</dbReference>
<dbReference type="SUPFAM" id="SSF47226">
    <property type="entry name" value="Histidine-containing phosphotransfer domain, HPT domain"/>
    <property type="match status" value="1"/>
</dbReference>
<gene>
    <name evidence="4" type="ORF">ENG63_06010</name>
</gene>
<keyword evidence="2" id="KW-0175">Coiled coil</keyword>
<keyword evidence="1" id="KW-0597">Phosphoprotein</keyword>
<feature type="modified residue" description="Phosphohistidine" evidence="1">
    <location>
        <position position="53"/>
    </location>
</feature>
<protein>
    <submittedName>
        <fullName evidence="4">Hpt domain-containing protein</fullName>
    </submittedName>
</protein>
<evidence type="ECO:0000256" key="1">
    <source>
        <dbReference type="PROSITE-ProRule" id="PRU00110"/>
    </source>
</evidence>
<evidence type="ECO:0000259" key="3">
    <source>
        <dbReference type="PROSITE" id="PS50894"/>
    </source>
</evidence>
<evidence type="ECO:0000313" key="4">
    <source>
        <dbReference type="EMBL" id="HDD44396.1"/>
    </source>
</evidence>
<comment type="caution">
    <text evidence="4">The sequence shown here is derived from an EMBL/GenBank/DDBJ whole genome shotgun (WGS) entry which is preliminary data.</text>
</comment>
<dbReference type="EMBL" id="DRBS01000233">
    <property type="protein sequence ID" value="HDD44396.1"/>
    <property type="molecule type" value="Genomic_DNA"/>
</dbReference>
<dbReference type="SMART" id="SM00073">
    <property type="entry name" value="HPT"/>
    <property type="match status" value="1"/>
</dbReference>
<dbReference type="GO" id="GO:0005737">
    <property type="term" value="C:cytoplasm"/>
    <property type="evidence" value="ECO:0007669"/>
    <property type="project" value="TreeGrafter"/>
</dbReference>
<dbReference type="Pfam" id="PF01627">
    <property type="entry name" value="Hpt"/>
    <property type="match status" value="1"/>
</dbReference>
<name>A0A7C0U2R5_DESA2</name>
<dbReference type="AlphaFoldDB" id="A0A7C0U2R5"/>
<proteinExistence type="predicted"/>
<feature type="coiled-coil region" evidence="2">
    <location>
        <begin position="76"/>
        <end position="103"/>
    </location>
</feature>
<dbReference type="PANTHER" id="PTHR28242:SF52">
    <property type="entry name" value="PHOSPHORELAY INTERMEDIATE PROTEIN YPD1"/>
    <property type="match status" value="1"/>
</dbReference>